<evidence type="ECO:0000259" key="7">
    <source>
        <dbReference type="Pfam" id="PF08281"/>
    </source>
</evidence>
<dbReference type="AlphaFoldDB" id="A0A6N7PLP2"/>
<dbReference type="InterPro" id="IPR013324">
    <property type="entry name" value="RNA_pol_sigma_r3/r4-like"/>
</dbReference>
<dbReference type="InterPro" id="IPR007627">
    <property type="entry name" value="RNA_pol_sigma70_r2"/>
</dbReference>
<dbReference type="InterPro" id="IPR039425">
    <property type="entry name" value="RNA_pol_sigma-70-like"/>
</dbReference>
<dbReference type="Gene3D" id="1.10.1740.10">
    <property type="match status" value="1"/>
</dbReference>
<evidence type="ECO:0000313" key="9">
    <source>
        <dbReference type="Proteomes" id="UP000440224"/>
    </source>
</evidence>
<keyword evidence="5" id="KW-0804">Transcription</keyword>
<keyword evidence="2" id="KW-0805">Transcription regulation</keyword>
<evidence type="ECO:0000313" key="8">
    <source>
        <dbReference type="EMBL" id="MRG92993.1"/>
    </source>
</evidence>
<dbReference type="GO" id="GO:0006352">
    <property type="term" value="P:DNA-templated transcription initiation"/>
    <property type="evidence" value="ECO:0007669"/>
    <property type="project" value="InterPro"/>
</dbReference>
<dbReference type="SUPFAM" id="SSF88946">
    <property type="entry name" value="Sigma2 domain of RNA polymerase sigma factors"/>
    <property type="match status" value="1"/>
</dbReference>
<dbReference type="PANTHER" id="PTHR43133:SF8">
    <property type="entry name" value="RNA POLYMERASE SIGMA FACTOR HI_1459-RELATED"/>
    <property type="match status" value="1"/>
</dbReference>
<protein>
    <submittedName>
        <fullName evidence="8">Sigma-70 family RNA polymerase sigma factor</fullName>
    </submittedName>
</protein>
<comment type="caution">
    <text evidence="8">The sequence shown here is derived from an EMBL/GenBank/DDBJ whole genome shotgun (WGS) entry which is preliminary data.</text>
</comment>
<dbReference type="Gene3D" id="1.10.10.10">
    <property type="entry name" value="Winged helix-like DNA-binding domain superfamily/Winged helix DNA-binding domain"/>
    <property type="match status" value="1"/>
</dbReference>
<keyword evidence="4" id="KW-0238">DNA-binding</keyword>
<feature type="domain" description="RNA polymerase sigma-70 region 2" evidence="6">
    <location>
        <begin position="25"/>
        <end position="87"/>
    </location>
</feature>
<dbReference type="NCBIfam" id="TIGR02937">
    <property type="entry name" value="sigma70-ECF"/>
    <property type="match status" value="1"/>
</dbReference>
<dbReference type="PANTHER" id="PTHR43133">
    <property type="entry name" value="RNA POLYMERASE ECF-TYPE SIGMA FACTO"/>
    <property type="match status" value="1"/>
</dbReference>
<dbReference type="GO" id="GO:0003677">
    <property type="term" value="F:DNA binding"/>
    <property type="evidence" value="ECO:0007669"/>
    <property type="project" value="UniProtKB-KW"/>
</dbReference>
<dbReference type="InterPro" id="IPR013325">
    <property type="entry name" value="RNA_pol_sigma_r2"/>
</dbReference>
<dbReference type="InterPro" id="IPR013249">
    <property type="entry name" value="RNA_pol_sigma70_r4_t2"/>
</dbReference>
<dbReference type="GO" id="GO:0016987">
    <property type="term" value="F:sigma factor activity"/>
    <property type="evidence" value="ECO:0007669"/>
    <property type="project" value="UniProtKB-KW"/>
</dbReference>
<evidence type="ECO:0000256" key="5">
    <source>
        <dbReference type="ARBA" id="ARBA00023163"/>
    </source>
</evidence>
<dbReference type="SUPFAM" id="SSF88659">
    <property type="entry name" value="Sigma3 and sigma4 domains of RNA polymerase sigma factors"/>
    <property type="match status" value="1"/>
</dbReference>
<dbReference type="InterPro" id="IPR014284">
    <property type="entry name" value="RNA_pol_sigma-70_dom"/>
</dbReference>
<evidence type="ECO:0000256" key="1">
    <source>
        <dbReference type="ARBA" id="ARBA00010641"/>
    </source>
</evidence>
<proteinExistence type="inferred from homology"/>
<comment type="similarity">
    <text evidence="1">Belongs to the sigma-70 factor family. ECF subfamily.</text>
</comment>
<feature type="domain" description="RNA polymerase sigma factor 70 region 4 type 2" evidence="7">
    <location>
        <begin position="119"/>
        <end position="169"/>
    </location>
</feature>
<keyword evidence="9" id="KW-1185">Reference proteome</keyword>
<accession>A0A6N7PLP2</accession>
<dbReference type="Pfam" id="PF08281">
    <property type="entry name" value="Sigma70_r4_2"/>
    <property type="match status" value="1"/>
</dbReference>
<sequence>MRTGGRAGGRSGVLARLLQLRDNIRRFLASQSRKRVQTNEELEDRTQDTLVRIVECSERYDENVSALDKWVMGVAHNVDREQARARRTRDACTSSIEDAEGLGSELSPEEQAHYRYLAEKLARAIQELPLDLFEVLWLVAIEERSHEEAARLLGISEAASKKRLERARGFLRERMRITQDDLHAALPLVWLVGDERASWLQRCRTLARRLWRLRPGRGAVTVVLFGLFPWPSPAPALARTGLGVREPVALVAEETRHDTEDAVRGPGAALVPNAAALLPARPALPVDAAQRRTQPVPSPTAPVIDTTGLTLMRRGNR</sequence>
<keyword evidence="3" id="KW-0731">Sigma factor</keyword>
<evidence type="ECO:0000256" key="3">
    <source>
        <dbReference type="ARBA" id="ARBA00023082"/>
    </source>
</evidence>
<dbReference type="OrthoDB" id="9803470at2"/>
<dbReference type="Proteomes" id="UP000440224">
    <property type="component" value="Unassembled WGS sequence"/>
</dbReference>
<evidence type="ECO:0000256" key="4">
    <source>
        <dbReference type="ARBA" id="ARBA00023125"/>
    </source>
</evidence>
<organism evidence="8 9">
    <name type="scientific">Polyangium spumosum</name>
    <dbReference type="NCBI Taxonomy" id="889282"/>
    <lineage>
        <taxon>Bacteria</taxon>
        <taxon>Pseudomonadati</taxon>
        <taxon>Myxococcota</taxon>
        <taxon>Polyangia</taxon>
        <taxon>Polyangiales</taxon>
        <taxon>Polyangiaceae</taxon>
        <taxon>Polyangium</taxon>
    </lineage>
</organism>
<dbReference type="InterPro" id="IPR036388">
    <property type="entry name" value="WH-like_DNA-bd_sf"/>
</dbReference>
<name>A0A6N7PLP2_9BACT</name>
<dbReference type="EMBL" id="WJIE01000003">
    <property type="protein sequence ID" value="MRG92993.1"/>
    <property type="molecule type" value="Genomic_DNA"/>
</dbReference>
<gene>
    <name evidence="8" type="ORF">GF068_13790</name>
</gene>
<dbReference type="Pfam" id="PF04542">
    <property type="entry name" value="Sigma70_r2"/>
    <property type="match status" value="1"/>
</dbReference>
<evidence type="ECO:0000259" key="6">
    <source>
        <dbReference type="Pfam" id="PF04542"/>
    </source>
</evidence>
<evidence type="ECO:0000256" key="2">
    <source>
        <dbReference type="ARBA" id="ARBA00023015"/>
    </source>
</evidence>
<reference evidence="8 9" key="1">
    <citation type="submission" date="2019-10" db="EMBL/GenBank/DDBJ databases">
        <title>A soil myxobacterium in the family Polyangiaceae.</title>
        <authorList>
            <person name="Li Y."/>
            <person name="Wang J."/>
        </authorList>
    </citation>
    <scope>NUCLEOTIDE SEQUENCE [LARGE SCALE GENOMIC DNA]</scope>
    <source>
        <strain evidence="8 9">DSM 14734</strain>
    </source>
</reference>